<comment type="caution">
    <text evidence="4">The sequence shown here is derived from an EMBL/GenBank/DDBJ whole genome shotgun (WGS) entry which is preliminary data.</text>
</comment>
<feature type="chain" id="PRO_5047516684" description="DUF3823 domain-containing protein" evidence="1">
    <location>
        <begin position="22"/>
        <end position="234"/>
    </location>
</feature>
<dbReference type="InterPro" id="IPR024278">
    <property type="entry name" value="DUF3823_N"/>
</dbReference>
<dbReference type="PROSITE" id="PS51257">
    <property type="entry name" value="PROKAR_LIPOPROTEIN"/>
    <property type="match status" value="1"/>
</dbReference>
<keyword evidence="5" id="KW-1185">Reference proteome</keyword>
<evidence type="ECO:0000259" key="2">
    <source>
        <dbReference type="Pfam" id="PF12866"/>
    </source>
</evidence>
<accession>A0ABP7RAV8</accession>
<dbReference type="Proteomes" id="UP001500742">
    <property type="component" value="Unassembled WGS sequence"/>
</dbReference>
<gene>
    <name evidence="4" type="ORF">GCM10022210_56830</name>
</gene>
<dbReference type="Pfam" id="PF18003">
    <property type="entry name" value="DUF3823_C"/>
    <property type="match status" value="1"/>
</dbReference>
<dbReference type="Gene3D" id="2.60.40.2060">
    <property type="match status" value="1"/>
</dbReference>
<dbReference type="RefSeq" id="WP_259095280.1">
    <property type="nucleotide sequence ID" value="NZ_BAAAZC010000055.1"/>
</dbReference>
<evidence type="ECO:0008006" key="6">
    <source>
        <dbReference type="Google" id="ProtNLM"/>
    </source>
</evidence>
<proteinExistence type="predicted"/>
<dbReference type="EMBL" id="BAAAZC010000055">
    <property type="protein sequence ID" value="GAA3995037.1"/>
    <property type="molecule type" value="Genomic_DNA"/>
</dbReference>
<dbReference type="InterPro" id="IPR041186">
    <property type="entry name" value="DUF3823_C"/>
</dbReference>
<dbReference type="Gene3D" id="2.60.40.1120">
    <property type="entry name" value="Carboxypeptidase-like, regulatory domain"/>
    <property type="match status" value="1"/>
</dbReference>
<evidence type="ECO:0000259" key="3">
    <source>
        <dbReference type="Pfam" id="PF18003"/>
    </source>
</evidence>
<evidence type="ECO:0000256" key="1">
    <source>
        <dbReference type="SAM" id="SignalP"/>
    </source>
</evidence>
<evidence type="ECO:0000313" key="5">
    <source>
        <dbReference type="Proteomes" id="UP001500742"/>
    </source>
</evidence>
<sequence length="234" mass="25258">MKIKFHYIIILAAMLAGSSCSKLDNIKPPSITLKGQLMYKGTPIGVEYNQVPFRLYQTGYAGNSPITGTFDQEGNYSVLTFNGNYKFTIPGGQGPFQWKELPSGGRDTIAIALTGDQTVNIEVTPYYMITNQAITASGSNIAATFGIQKIITDATAKNIQTVSLFVNKTQFVSPADHAAEVDLDGSAITNMSSVSLSVAKPTFAITQNYVYARVGIRIAGVEDMIFSPLVKVTF</sequence>
<feature type="signal peptide" evidence="1">
    <location>
        <begin position="1"/>
        <end position="21"/>
    </location>
</feature>
<dbReference type="Pfam" id="PF12866">
    <property type="entry name" value="DUF3823"/>
    <property type="match status" value="1"/>
</dbReference>
<feature type="domain" description="DUF3823" evidence="3">
    <location>
        <begin position="127"/>
        <end position="231"/>
    </location>
</feature>
<organism evidence="4 5">
    <name type="scientific">Mucilaginibacter dorajii</name>
    <dbReference type="NCBI Taxonomy" id="692994"/>
    <lineage>
        <taxon>Bacteria</taxon>
        <taxon>Pseudomonadati</taxon>
        <taxon>Bacteroidota</taxon>
        <taxon>Sphingobacteriia</taxon>
        <taxon>Sphingobacteriales</taxon>
        <taxon>Sphingobacteriaceae</taxon>
        <taxon>Mucilaginibacter</taxon>
    </lineage>
</organism>
<evidence type="ECO:0000313" key="4">
    <source>
        <dbReference type="EMBL" id="GAA3995037.1"/>
    </source>
</evidence>
<name>A0ABP7RAV8_9SPHI</name>
<feature type="domain" description="DUF3823" evidence="2">
    <location>
        <begin position="32"/>
        <end position="124"/>
    </location>
</feature>
<reference evidence="5" key="1">
    <citation type="journal article" date="2019" name="Int. J. Syst. Evol. Microbiol.">
        <title>The Global Catalogue of Microorganisms (GCM) 10K type strain sequencing project: providing services to taxonomists for standard genome sequencing and annotation.</title>
        <authorList>
            <consortium name="The Broad Institute Genomics Platform"/>
            <consortium name="The Broad Institute Genome Sequencing Center for Infectious Disease"/>
            <person name="Wu L."/>
            <person name="Ma J."/>
        </authorList>
    </citation>
    <scope>NUCLEOTIDE SEQUENCE [LARGE SCALE GENOMIC DNA]</scope>
    <source>
        <strain evidence="5">JCM 16601</strain>
    </source>
</reference>
<keyword evidence="1" id="KW-0732">Signal</keyword>
<protein>
    <recommendedName>
        <fullName evidence="6">DUF3823 domain-containing protein</fullName>
    </recommendedName>
</protein>